<name>V9HMP9_9NEIS</name>
<keyword evidence="2" id="KW-1185">Reference proteome</keyword>
<dbReference type="HOGENOM" id="CLU_2119474_0_0_4"/>
<comment type="caution">
    <text evidence="1">The sequence shown here is derived from an EMBL/GenBank/DDBJ whole genome shotgun (WGS) entry which is preliminary data.</text>
</comment>
<dbReference type="KEGG" id="smur:BWP33_09495"/>
<sequence length="114" mass="13022">MIEQVLIKQIKADLPNLPIYHDFAPPKAKPPLMILSRVGGAGHRFLERKGAYEVRVQISVWAIERIQAVQLSRQIEQSLFRLPELSSNGATVAVHDVDTDWRGMRQDFLIFEQS</sequence>
<dbReference type="STRING" id="641147.HMPREF9021_00757"/>
<evidence type="ECO:0008006" key="3">
    <source>
        <dbReference type="Google" id="ProtNLM"/>
    </source>
</evidence>
<dbReference type="AlphaFoldDB" id="V9HMP9"/>
<proteinExistence type="predicted"/>
<dbReference type="OrthoDB" id="8612771at2"/>
<accession>V9HMP9</accession>
<reference evidence="1 2" key="2">
    <citation type="submission" date="2011-10" db="EMBL/GenBank/DDBJ databases">
        <title>The Genome Sequence of Simonsiella muelleri ATCC 29453.</title>
        <authorList>
            <consortium name="The Broad Institute Genome Sequencing Platform"/>
            <consortium name="The Broad Institute Genome Sequencing Center for Infectious Disease"/>
            <person name="Earl A."/>
            <person name="Ward D."/>
            <person name="Feldgarden M."/>
            <person name="Gevers D."/>
            <person name="Izard J."/>
            <person name="Baranova O.V."/>
            <person name="Blanton J.M."/>
            <person name="Tanner A.C."/>
            <person name="Dewhirst F."/>
            <person name="Young S.K."/>
            <person name="Zeng Q."/>
            <person name="Gargeya S."/>
            <person name="Fitzgerald M."/>
            <person name="Haas B."/>
            <person name="Abouelleil A."/>
            <person name="Alvarado L."/>
            <person name="Arachchi H.M."/>
            <person name="Berlin A."/>
            <person name="Brown A."/>
            <person name="Chapman S.B."/>
            <person name="Chen Z."/>
            <person name="Dunbar C."/>
            <person name="Freedman E."/>
            <person name="Gearin G."/>
            <person name="Goldberg J."/>
            <person name="Griggs A."/>
            <person name="Gujja S."/>
            <person name="Heiman D."/>
            <person name="Howarth C."/>
            <person name="Larson L."/>
            <person name="Lui A."/>
            <person name="MacDonald P.J.P."/>
            <person name="Montmayeur A."/>
            <person name="Murphy C."/>
            <person name="Neiman D."/>
            <person name="Pearson M."/>
            <person name="Priest M."/>
            <person name="Roberts A."/>
            <person name="Saif S."/>
            <person name="Shea T."/>
            <person name="Shenoy N."/>
            <person name="Sisk P."/>
            <person name="Stolte C."/>
            <person name="Sykes S."/>
            <person name="Wortman J."/>
            <person name="Nusbaum C."/>
            <person name="Birren B."/>
        </authorList>
    </citation>
    <scope>NUCLEOTIDE SEQUENCE [LARGE SCALE GENOMIC DNA]</scope>
    <source>
        <strain evidence="1 2">ATCC 29453</strain>
    </source>
</reference>
<dbReference type="Proteomes" id="UP000017813">
    <property type="component" value="Unassembled WGS sequence"/>
</dbReference>
<reference evidence="1 2" key="1">
    <citation type="submission" date="2010-03" db="EMBL/GenBank/DDBJ databases">
        <authorList>
            <consortium name="The Broad Institute Genome Sequencing Platform"/>
            <person name="Ward D."/>
            <person name="Earl A."/>
            <person name="Feldgarden M."/>
            <person name="Gevers D."/>
            <person name="Young S."/>
            <person name="Zeng Q."/>
            <person name="Koehrsen M."/>
            <person name="Alvarado L."/>
            <person name="Berlin A.M."/>
            <person name="Borenstein D."/>
            <person name="Chapman S.B."/>
            <person name="Chen Z."/>
            <person name="Engels R."/>
            <person name="Freedman E."/>
            <person name="Gellesch M."/>
            <person name="Goldberg J."/>
            <person name="Griggs A."/>
            <person name="Gujja S."/>
            <person name="Heilman E.R."/>
            <person name="Heiman D.I."/>
            <person name="Hepburn T.A."/>
            <person name="Howarth C."/>
            <person name="Jen D."/>
            <person name="Larson L."/>
            <person name="Mehta T."/>
            <person name="Park D."/>
            <person name="Pearson M."/>
            <person name="Richards J."/>
            <person name="Roberts A."/>
            <person name="Saif S."/>
            <person name="Shea T.D."/>
            <person name="Shenoy N."/>
            <person name="Sisk P."/>
            <person name="Stolte C."/>
            <person name="Sykes S.N."/>
            <person name="Walk T."/>
            <person name="White J."/>
            <person name="Yandava C."/>
            <person name="Izard J."/>
            <person name="Baranova O.V."/>
            <person name="Blanton J.M."/>
            <person name="Tanner A.C."/>
            <person name="Dewhirst F."/>
            <person name="Haas B."/>
            <person name="Nusbaum C."/>
            <person name="Birren B."/>
        </authorList>
    </citation>
    <scope>NUCLEOTIDE SEQUENCE [LARGE SCALE GENOMIC DNA]</scope>
    <source>
        <strain evidence="1 2">ATCC 29453</strain>
    </source>
</reference>
<protein>
    <recommendedName>
        <fullName evidence="3">DUF3168 domain-containing protein</fullName>
    </recommendedName>
</protein>
<dbReference type="eggNOG" id="ENOG5032XRN">
    <property type="taxonomic scope" value="Bacteria"/>
</dbReference>
<dbReference type="EMBL" id="ADCY02000013">
    <property type="protein sequence ID" value="EFG31487.1"/>
    <property type="molecule type" value="Genomic_DNA"/>
</dbReference>
<evidence type="ECO:0000313" key="2">
    <source>
        <dbReference type="Proteomes" id="UP000017813"/>
    </source>
</evidence>
<organism evidence="1 2">
    <name type="scientific">Simonsiella muelleri ATCC 29453</name>
    <dbReference type="NCBI Taxonomy" id="641147"/>
    <lineage>
        <taxon>Bacteria</taxon>
        <taxon>Pseudomonadati</taxon>
        <taxon>Pseudomonadota</taxon>
        <taxon>Betaproteobacteria</taxon>
        <taxon>Neisseriales</taxon>
        <taxon>Neisseriaceae</taxon>
        <taxon>Simonsiella</taxon>
    </lineage>
</organism>
<evidence type="ECO:0000313" key="1">
    <source>
        <dbReference type="EMBL" id="EFG31487.1"/>
    </source>
</evidence>
<dbReference type="RefSeq" id="WP_002641540.1">
    <property type="nucleotide sequence ID" value="NZ_CP019448.1"/>
</dbReference>
<gene>
    <name evidence="1" type="ORF">HMPREF9021_00757</name>
</gene>